<organism evidence="8 9">
    <name type="scientific">Penaeus vannamei</name>
    <name type="common">Whiteleg shrimp</name>
    <name type="synonym">Litopenaeus vannamei</name>
    <dbReference type="NCBI Taxonomy" id="6689"/>
    <lineage>
        <taxon>Eukaryota</taxon>
        <taxon>Metazoa</taxon>
        <taxon>Ecdysozoa</taxon>
        <taxon>Arthropoda</taxon>
        <taxon>Crustacea</taxon>
        <taxon>Multicrustacea</taxon>
        <taxon>Malacostraca</taxon>
        <taxon>Eumalacostraca</taxon>
        <taxon>Eucarida</taxon>
        <taxon>Decapoda</taxon>
        <taxon>Dendrobranchiata</taxon>
        <taxon>Penaeoidea</taxon>
        <taxon>Penaeidae</taxon>
        <taxon>Penaeus</taxon>
    </lineage>
</organism>
<feature type="domain" description="CUB" evidence="7">
    <location>
        <begin position="648"/>
        <end position="769"/>
    </location>
</feature>
<dbReference type="Proteomes" id="UP000283509">
    <property type="component" value="Unassembled WGS sequence"/>
</dbReference>
<comment type="caution">
    <text evidence="8">The sequence shown here is derived from an EMBL/GenBank/DDBJ whole genome shotgun (WGS) entry which is preliminary data.</text>
</comment>
<dbReference type="FunFam" id="2.60.120.290:FF:000003">
    <property type="entry name" value="Neuropilin"/>
    <property type="match status" value="1"/>
</dbReference>
<dbReference type="FunFam" id="2.60.120.290:FF:000005">
    <property type="entry name" value="Procollagen C-endopeptidase enhancer 1"/>
    <property type="match status" value="4"/>
</dbReference>
<feature type="region of interest" description="Disordered" evidence="6">
    <location>
        <begin position="142"/>
        <end position="168"/>
    </location>
</feature>
<keyword evidence="3 5" id="KW-1015">Disulfide bond</keyword>
<dbReference type="SMART" id="SM00042">
    <property type="entry name" value="CUB"/>
    <property type="match status" value="11"/>
</dbReference>
<feature type="disulfide bond" evidence="5">
    <location>
        <begin position="1312"/>
        <end position="1339"/>
    </location>
</feature>
<protein>
    <submittedName>
        <fullName evidence="8">Cubilin</fullName>
    </submittedName>
</protein>
<feature type="domain" description="CUB" evidence="7">
    <location>
        <begin position="1003"/>
        <end position="1041"/>
    </location>
</feature>
<keyword evidence="1" id="KW-0732">Signal</keyword>
<feature type="domain" description="CUB" evidence="7">
    <location>
        <begin position="427"/>
        <end position="521"/>
    </location>
</feature>
<dbReference type="InterPro" id="IPR000859">
    <property type="entry name" value="CUB_dom"/>
</dbReference>
<feature type="domain" description="CUB" evidence="7">
    <location>
        <begin position="1312"/>
        <end position="1428"/>
    </location>
</feature>
<feature type="domain" description="CUB" evidence="7">
    <location>
        <begin position="888"/>
        <end position="1002"/>
    </location>
</feature>
<dbReference type="PROSITE" id="PS01180">
    <property type="entry name" value="CUB"/>
    <property type="match status" value="14"/>
</dbReference>
<comment type="caution">
    <text evidence="5">Lacks conserved residue(s) required for the propagation of feature annotation.</text>
</comment>
<dbReference type="OrthoDB" id="10009301at2759"/>
<keyword evidence="4" id="KW-0325">Glycoprotein</keyword>
<feature type="domain" description="CUB" evidence="7">
    <location>
        <begin position="1588"/>
        <end position="1644"/>
    </location>
</feature>
<reference evidence="8 9" key="1">
    <citation type="submission" date="2018-04" db="EMBL/GenBank/DDBJ databases">
        <authorList>
            <person name="Zhang X."/>
            <person name="Yuan J."/>
            <person name="Li F."/>
            <person name="Xiang J."/>
        </authorList>
    </citation>
    <scope>NUCLEOTIDE SEQUENCE [LARGE SCALE GENOMIC DNA]</scope>
    <source>
        <tissue evidence="8">Muscle</tissue>
    </source>
</reference>
<evidence type="ECO:0000259" key="7">
    <source>
        <dbReference type="PROSITE" id="PS01180"/>
    </source>
</evidence>
<keyword evidence="2" id="KW-0677">Repeat</keyword>
<evidence type="ECO:0000256" key="5">
    <source>
        <dbReference type="PROSITE-ProRule" id="PRU00059"/>
    </source>
</evidence>
<dbReference type="PANTHER" id="PTHR24251:SF50">
    <property type="entry name" value="ATTRACTIN-LIKE 1A"/>
    <property type="match status" value="1"/>
</dbReference>
<evidence type="ECO:0000256" key="3">
    <source>
        <dbReference type="ARBA" id="ARBA00023157"/>
    </source>
</evidence>
<keyword evidence="9" id="KW-1185">Reference proteome</keyword>
<dbReference type="InterPro" id="IPR035914">
    <property type="entry name" value="Sperma_CUB_dom_sf"/>
</dbReference>
<evidence type="ECO:0000313" key="9">
    <source>
        <dbReference type="Proteomes" id="UP000283509"/>
    </source>
</evidence>
<gene>
    <name evidence="8" type="ORF">C7M84_020820</name>
</gene>
<feature type="domain" description="CUB" evidence="7">
    <location>
        <begin position="1467"/>
        <end position="1584"/>
    </location>
</feature>
<name>A0A3R7PCH5_PENVA</name>
<dbReference type="Pfam" id="PF00431">
    <property type="entry name" value="CUB"/>
    <property type="match status" value="13"/>
</dbReference>
<feature type="domain" description="CUB" evidence="7">
    <location>
        <begin position="1181"/>
        <end position="1294"/>
    </location>
</feature>
<feature type="compositionally biased region" description="Basic and acidic residues" evidence="6">
    <location>
        <begin position="152"/>
        <end position="166"/>
    </location>
</feature>
<dbReference type="CDD" id="cd00041">
    <property type="entry name" value="CUB"/>
    <property type="match status" value="13"/>
</dbReference>
<feature type="domain" description="CUB" evidence="7">
    <location>
        <begin position="1"/>
        <end position="55"/>
    </location>
</feature>
<evidence type="ECO:0000256" key="6">
    <source>
        <dbReference type="SAM" id="MobiDB-lite"/>
    </source>
</evidence>
<feature type="domain" description="CUB" evidence="7">
    <location>
        <begin position="307"/>
        <end position="421"/>
    </location>
</feature>
<accession>A0A3R7PCH5</accession>
<dbReference type="FunFam" id="2.60.120.290:FF:000013">
    <property type="entry name" value="Membrane frizzled-related protein"/>
    <property type="match status" value="4"/>
</dbReference>
<feature type="domain" description="CUB" evidence="7">
    <location>
        <begin position="534"/>
        <end position="647"/>
    </location>
</feature>
<evidence type="ECO:0000313" key="8">
    <source>
        <dbReference type="EMBL" id="ROT61407.1"/>
    </source>
</evidence>
<sequence length="1644" mass="184447">MDEFSVPTLNERYQNNILCEWLIRVPPGEVIQLNFTEFHLEGPSFGSRCRFDYVEKELNYLHLHFLLHLYLLLLHLHHLFLHLLHLHFLHLLLLHPHLLHLHLHFLLHLLLHPHLLHLLLHPHLLHLLRLLLHHLILPPSSSPHHHHHPPHHPPDPRRGQCREPSHEQMVWNQSTDGHDFVIQSAVSCGGEYTGSTGLLRSPYHPQSYPHNRECVYVISQPVGKAIVLNFTDFDIEGPSYWGGCRWDYIRDGRRETSPSLGRFCGPETHRPDPIISSHNYMWIKFVTDASVSNRGFIGNYTTIDTSCGGIIRDLSGHINSPNSPSMYPGTTDCRWILDLPPGHVVQITWHTFALSTSNCQTNYVAIFDNSSITGTGEQMGERFCGTNTPPIMTSSSNLVTIHFHDSYSFSQDSFSAIYHGIDSSTMCGGHYHTQVGTLTSPNYPLNYPDSRTCEWTITVPRSHQIRLIFNEVDIEPSRDCYYDYLEIRNGGYSTSPLVKKICSKNATVHDIVSHSFQLYLKGFNISWEMTDSQCGGELTAVSGEFVSPGYPEPYHNSALCVWRIRVAEGSSVRLRFIDLDLENAYNCMYDFVEIRDGDNERAPLLGRHCATADRFVGYNSSSNTMYISFLADHTISSRGFKAHYTAVCNRVITGPRGVITSFNYPNPYPHDQNCTWTIRVPQGNAINASFSDFVLEESRSSETELCYFDFVELREGRGSEAGRSVIGHYCRTHPPPPIGTSPTMNVLEVNFVSDYIVADNGFRLEWVVNGCGGELTKASGSFHSPNYPNAYPINTDCEWHIRTAPGTKIEITVHDFDLESFGNCVFDSLKIYGGPDASSPELQTLCHRQTNPIIATTQGNRAFLSLHSDQSVRGKGFNATYRTLRDGCGGVFSAPEGTIHTPGYPNQDVTNSDCQWTITVDRLHVVEFNFTDFDIQFSTNCSDEYVAVYDGTDATGPELTKRCLDSPTTPNFVRSTGNSLTVRLVYAGTSHGRGFTASYKRGCGATVNVSMEERGELVSPHYPHLFTSGLNCSWHLQAPEGERAGRVSAAGGKEEEENLVLAVYSVLTSGCGGDLSSMSGELATPHYPQPYPSPIECEWNVKVGPGNQVQLNFLEFDLENSQGCNSDYVEVHERDPAGPLLLHNCSTELPDSITAHDSLWIKFRSDETGVGAKGFLASYSLVHAVTNLRDSGEVVSPMYPHVYRGEDITWQIRVHWRKVVRITFLDMDIEGNPVDDTCISSVQVFSGYYLNIGTFCGYEVPPDPIYSRWSVATVKFHTGHHNVGARFRFRYEAVDQGAYPPSAMVRQADSNCSFLVTLNESSTVIKNPGHPGYANNLNCEWVLEAPAHFRIQIWMRYELEESRTCHYDRIDVYDGIEGRQTWNKTRTLCRRSQWAEKHFKSSGRYLKLTFKTDHSVTARGFEAHVMPKGVAGPCVDFGAIQYFLHIGRRFDDPRLPGLLDLCPGLLCGGYMHGPEGVIATPNYPENYGDGLRCTWHIRVGFGRTIRLEFDDFKVTNTTPVCGGDYLLIRNGDSDSSPFLGAGKFCGTATPQVTESSSNILLLNSQNLLFLLLSTQGFKLRYYEVADACGGNHRLTADLNRLTVMSPNYPNSPDPYTECAWVILAPAGKAISLHFEGQFDITTLE</sequence>
<feature type="domain" description="CUB" evidence="7">
    <location>
        <begin position="188"/>
        <end position="303"/>
    </location>
</feature>
<dbReference type="PANTHER" id="PTHR24251">
    <property type="entry name" value="OVOCHYMASE-RELATED"/>
    <property type="match status" value="1"/>
</dbReference>
<dbReference type="SUPFAM" id="SSF49854">
    <property type="entry name" value="Spermadhesin, CUB domain"/>
    <property type="match status" value="14"/>
</dbReference>
<evidence type="ECO:0000256" key="2">
    <source>
        <dbReference type="ARBA" id="ARBA00022737"/>
    </source>
</evidence>
<dbReference type="Gene3D" id="2.60.120.290">
    <property type="entry name" value="Spermadhesin, CUB domain"/>
    <property type="match status" value="13"/>
</dbReference>
<reference evidence="8 9" key="2">
    <citation type="submission" date="2019-01" db="EMBL/GenBank/DDBJ databases">
        <title>The decoding of complex shrimp genome reveals the adaptation for benthos swimmer, frequently molting mechanism and breeding impact on genome.</title>
        <authorList>
            <person name="Sun Y."/>
            <person name="Gao Y."/>
            <person name="Yu Y."/>
        </authorList>
    </citation>
    <scope>NUCLEOTIDE SEQUENCE [LARGE SCALE GENOMIC DNA]</scope>
    <source>
        <tissue evidence="8">Muscle</tissue>
    </source>
</reference>
<evidence type="ECO:0000256" key="4">
    <source>
        <dbReference type="ARBA" id="ARBA00023180"/>
    </source>
</evidence>
<proteinExistence type="predicted"/>
<feature type="domain" description="CUB" evidence="7">
    <location>
        <begin position="1071"/>
        <end position="1182"/>
    </location>
</feature>
<evidence type="ECO:0000256" key="1">
    <source>
        <dbReference type="ARBA" id="ARBA00022729"/>
    </source>
</evidence>
<dbReference type="EMBL" id="QCYY01004194">
    <property type="protein sequence ID" value="ROT61407.1"/>
    <property type="molecule type" value="Genomic_DNA"/>
</dbReference>
<feature type="domain" description="CUB" evidence="7">
    <location>
        <begin position="771"/>
        <end position="884"/>
    </location>
</feature>